<keyword evidence="1" id="KW-0479">Metal-binding</keyword>
<name>A0A9N9R405_9NEOP</name>
<organism evidence="3 4">
    <name type="scientific">Diatraea saccharalis</name>
    <name type="common">sugarcane borer</name>
    <dbReference type="NCBI Taxonomy" id="40085"/>
    <lineage>
        <taxon>Eukaryota</taxon>
        <taxon>Metazoa</taxon>
        <taxon>Ecdysozoa</taxon>
        <taxon>Arthropoda</taxon>
        <taxon>Hexapoda</taxon>
        <taxon>Insecta</taxon>
        <taxon>Pterygota</taxon>
        <taxon>Neoptera</taxon>
        <taxon>Endopterygota</taxon>
        <taxon>Lepidoptera</taxon>
        <taxon>Glossata</taxon>
        <taxon>Ditrysia</taxon>
        <taxon>Pyraloidea</taxon>
        <taxon>Crambidae</taxon>
        <taxon>Crambinae</taxon>
        <taxon>Diatraea</taxon>
    </lineage>
</organism>
<dbReference type="InterPro" id="IPR012934">
    <property type="entry name" value="Znf_AD"/>
</dbReference>
<reference evidence="3" key="2">
    <citation type="submission" date="2022-10" db="EMBL/GenBank/DDBJ databases">
        <authorList>
            <consortium name="ENA_rothamsted_submissions"/>
            <consortium name="culmorum"/>
            <person name="King R."/>
        </authorList>
    </citation>
    <scope>NUCLEOTIDE SEQUENCE</scope>
</reference>
<dbReference type="Pfam" id="PF07776">
    <property type="entry name" value="zf-AD"/>
    <property type="match status" value="1"/>
</dbReference>
<dbReference type="SMART" id="SM00868">
    <property type="entry name" value="zf-AD"/>
    <property type="match status" value="1"/>
</dbReference>
<feature type="binding site" evidence="1">
    <location>
        <position position="16"/>
    </location>
    <ligand>
        <name>Zn(2+)</name>
        <dbReference type="ChEBI" id="CHEBI:29105"/>
    </ligand>
</feature>
<keyword evidence="1" id="KW-0862">Zinc</keyword>
<dbReference type="EMBL" id="OU893351">
    <property type="protein sequence ID" value="CAG9789642.1"/>
    <property type="molecule type" value="Genomic_DNA"/>
</dbReference>
<feature type="binding site" evidence="1">
    <location>
        <position position="19"/>
    </location>
    <ligand>
        <name>Zn(2+)</name>
        <dbReference type="ChEBI" id="CHEBI:29105"/>
    </ligand>
</feature>
<feature type="binding site" evidence="1">
    <location>
        <position position="64"/>
    </location>
    <ligand>
        <name>Zn(2+)</name>
        <dbReference type="ChEBI" id="CHEBI:29105"/>
    </ligand>
</feature>
<gene>
    <name evidence="3" type="ORF">DIATSA_LOCUS7361</name>
</gene>
<dbReference type="GO" id="GO:0008270">
    <property type="term" value="F:zinc ion binding"/>
    <property type="evidence" value="ECO:0007669"/>
    <property type="project" value="UniProtKB-UniRule"/>
</dbReference>
<dbReference type="OrthoDB" id="8922241at2759"/>
<dbReference type="PROSITE" id="PS51915">
    <property type="entry name" value="ZAD"/>
    <property type="match status" value="1"/>
</dbReference>
<dbReference type="Gene3D" id="3.40.1800.20">
    <property type="match status" value="1"/>
</dbReference>
<protein>
    <recommendedName>
        <fullName evidence="2">ZAD domain-containing protein</fullName>
    </recommendedName>
</protein>
<sequence length="101" mass="12148">MESSSKSDINTYFGRCRCCLEQGYMKNLWSEYYYEGSCEIYGEMIMETFTITWEPEEDMKYYICESCVIRLRDAYYFKKEVVASEKLLSEGFDGKYYESNF</sequence>
<dbReference type="GO" id="GO:0005634">
    <property type="term" value="C:nucleus"/>
    <property type="evidence" value="ECO:0007669"/>
    <property type="project" value="InterPro"/>
</dbReference>
<dbReference type="SUPFAM" id="SSF57716">
    <property type="entry name" value="Glucocorticoid receptor-like (DNA-binding domain)"/>
    <property type="match status" value="1"/>
</dbReference>
<evidence type="ECO:0000313" key="3">
    <source>
        <dbReference type="EMBL" id="CAG9789642.1"/>
    </source>
</evidence>
<keyword evidence="4" id="KW-1185">Reference proteome</keyword>
<feature type="domain" description="ZAD" evidence="2">
    <location>
        <begin position="14"/>
        <end position="91"/>
    </location>
</feature>
<evidence type="ECO:0000313" key="4">
    <source>
        <dbReference type="Proteomes" id="UP001153714"/>
    </source>
</evidence>
<proteinExistence type="predicted"/>
<dbReference type="Proteomes" id="UP001153714">
    <property type="component" value="Chromosome 20"/>
</dbReference>
<evidence type="ECO:0000256" key="1">
    <source>
        <dbReference type="PROSITE-ProRule" id="PRU01263"/>
    </source>
</evidence>
<accession>A0A9N9R405</accession>
<dbReference type="AlphaFoldDB" id="A0A9N9R405"/>
<keyword evidence="1" id="KW-0863">Zinc-finger</keyword>
<reference evidence="3" key="1">
    <citation type="submission" date="2021-12" db="EMBL/GenBank/DDBJ databases">
        <authorList>
            <person name="King R."/>
        </authorList>
    </citation>
    <scope>NUCLEOTIDE SEQUENCE</scope>
</reference>
<feature type="binding site" evidence="1">
    <location>
        <position position="67"/>
    </location>
    <ligand>
        <name>Zn(2+)</name>
        <dbReference type="ChEBI" id="CHEBI:29105"/>
    </ligand>
</feature>
<evidence type="ECO:0000259" key="2">
    <source>
        <dbReference type="PROSITE" id="PS51915"/>
    </source>
</evidence>